<evidence type="ECO:0000256" key="3">
    <source>
        <dbReference type="SAM" id="MobiDB-lite"/>
    </source>
</evidence>
<dbReference type="GO" id="GO:0016787">
    <property type="term" value="F:hydrolase activity"/>
    <property type="evidence" value="ECO:0007669"/>
    <property type="project" value="UniProtKB-UniRule"/>
</dbReference>
<dbReference type="PANTHER" id="PTHR46394">
    <property type="entry name" value="ANNEXIN"/>
    <property type="match status" value="1"/>
</dbReference>
<dbReference type="OrthoDB" id="7251489at2"/>
<comment type="caution">
    <text evidence="6">The sequence shown here is derived from an EMBL/GenBank/DDBJ whole genome shotgun (WGS) entry which is preliminary data.</text>
</comment>
<evidence type="ECO:0000256" key="2">
    <source>
        <dbReference type="PROSITE-ProRule" id="PRU01161"/>
    </source>
</evidence>
<feature type="short sequence motif" description="GXGXXG" evidence="2">
    <location>
        <begin position="34"/>
        <end position="39"/>
    </location>
</feature>
<evidence type="ECO:0000256" key="1">
    <source>
        <dbReference type="ARBA" id="ARBA00023098"/>
    </source>
</evidence>
<reference evidence="6 7" key="1">
    <citation type="submission" date="2019-03" db="EMBL/GenBank/DDBJ databases">
        <title>Paracraurococcus aquatilis NE82 genome sequence.</title>
        <authorList>
            <person name="Zhao Y."/>
            <person name="Du Z."/>
        </authorList>
    </citation>
    <scope>NUCLEOTIDE SEQUENCE [LARGE SCALE GENOMIC DNA]</scope>
    <source>
        <strain evidence="6 7">NE82</strain>
    </source>
</reference>
<name>A0A4R4DP70_9PROT</name>
<sequence>MSSEPANDREGSDSGGNGLSDLSETQRAYLVFEGGGAKGIVHVGALAALEGEELNLDIRGAAGTSAGAIVAGLVAAGYTAPEICDPRCRHSVLGHLGVERLTSLLGTRFGLSGWRCLGFALNGRLTLMLLVALAIAFNALLLLLLPSVYQLWSFVIISQLVAVGFIGWLLMFVFRQGICTTDCFSVAYDAALRRKVGGASDKPVSFDELYASSGRLLKVVATRVDTGEVLVFGTHETPHVPVAQAVAASICLPGVFGPATVDGYLGGFFYDGGLVSNLPVWTFDEERLLDPGAVTVAFEIAGASEPPGKLGRWAVWPWLKATARAAVFGAGVLNKRGANRLVAVTLPSSVRLLQFDMGWNEVGREFENGRLAAATTVLDQLVFRPRAFDEACRVVGTQAEAAIAAVAAPGTGPSQVRAFLAVPFGDSGRLLRLAFAWPREFRTDEASVLPVRGSLAGASWRDSIVYFDQLPFDPQYALAGAANAKRRSLVWSTVQWRMTIPVFTRRNPDCGRPAMVLCLDGDGSGDDARAALDEVLAKAFALAIQDICNTYDV</sequence>
<keyword evidence="4" id="KW-0472">Membrane</keyword>
<feature type="transmembrane region" description="Helical" evidence="4">
    <location>
        <begin position="151"/>
        <end position="174"/>
    </location>
</feature>
<evidence type="ECO:0000313" key="6">
    <source>
        <dbReference type="EMBL" id="TCZ63619.1"/>
    </source>
</evidence>
<feature type="short sequence motif" description="GXSXG" evidence="2">
    <location>
        <begin position="63"/>
        <end position="67"/>
    </location>
</feature>
<dbReference type="PANTHER" id="PTHR46394:SF1">
    <property type="entry name" value="PNPLA DOMAIN-CONTAINING PROTEIN"/>
    <property type="match status" value="1"/>
</dbReference>
<feature type="active site" description="Nucleophile" evidence="2">
    <location>
        <position position="65"/>
    </location>
</feature>
<keyword evidence="4" id="KW-1133">Transmembrane helix</keyword>
<keyword evidence="1 2" id="KW-0443">Lipid metabolism</keyword>
<dbReference type="AlphaFoldDB" id="A0A4R4DP70"/>
<accession>A0A4R4DP70</accession>
<feature type="domain" description="PNPLA" evidence="5">
    <location>
        <begin position="30"/>
        <end position="284"/>
    </location>
</feature>
<dbReference type="Gene3D" id="3.40.1090.10">
    <property type="entry name" value="Cytosolic phospholipase A2 catalytic domain"/>
    <property type="match status" value="2"/>
</dbReference>
<keyword evidence="4" id="KW-0812">Transmembrane</keyword>
<dbReference type="PROSITE" id="PS51635">
    <property type="entry name" value="PNPLA"/>
    <property type="match status" value="1"/>
</dbReference>
<feature type="short sequence motif" description="DGA/G" evidence="2">
    <location>
        <begin position="271"/>
        <end position="273"/>
    </location>
</feature>
<feature type="compositionally biased region" description="Basic and acidic residues" evidence="3">
    <location>
        <begin position="1"/>
        <end position="12"/>
    </location>
</feature>
<dbReference type="Pfam" id="PF01734">
    <property type="entry name" value="Patatin"/>
    <property type="match status" value="1"/>
</dbReference>
<organism evidence="6 7">
    <name type="scientific">Roseicella aquatilis</name>
    <dbReference type="NCBI Taxonomy" id="2527868"/>
    <lineage>
        <taxon>Bacteria</taxon>
        <taxon>Pseudomonadati</taxon>
        <taxon>Pseudomonadota</taxon>
        <taxon>Alphaproteobacteria</taxon>
        <taxon>Acetobacterales</taxon>
        <taxon>Roseomonadaceae</taxon>
        <taxon>Roseicella</taxon>
    </lineage>
</organism>
<dbReference type="GO" id="GO:0016042">
    <property type="term" value="P:lipid catabolic process"/>
    <property type="evidence" value="ECO:0007669"/>
    <property type="project" value="UniProtKB-UniRule"/>
</dbReference>
<dbReference type="Proteomes" id="UP000295023">
    <property type="component" value="Unassembled WGS sequence"/>
</dbReference>
<keyword evidence="2" id="KW-0442">Lipid degradation</keyword>
<dbReference type="InterPro" id="IPR052580">
    <property type="entry name" value="Lipid_Hydrolase"/>
</dbReference>
<dbReference type="InterPro" id="IPR016035">
    <property type="entry name" value="Acyl_Trfase/lysoPLipase"/>
</dbReference>
<feature type="transmembrane region" description="Helical" evidence="4">
    <location>
        <begin position="125"/>
        <end position="145"/>
    </location>
</feature>
<dbReference type="EMBL" id="SKBM01000007">
    <property type="protein sequence ID" value="TCZ63619.1"/>
    <property type="molecule type" value="Genomic_DNA"/>
</dbReference>
<proteinExistence type="predicted"/>
<dbReference type="InterPro" id="IPR002641">
    <property type="entry name" value="PNPLA_dom"/>
</dbReference>
<feature type="active site" description="Proton acceptor" evidence="2">
    <location>
        <position position="271"/>
    </location>
</feature>
<gene>
    <name evidence="6" type="ORF">EXY23_09550</name>
</gene>
<dbReference type="SUPFAM" id="SSF52151">
    <property type="entry name" value="FabD/lysophospholipase-like"/>
    <property type="match status" value="1"/>
</dbReference>
<evidence type="ECO:0000259" key="5">
    <source>
        <dbReference type="PROSITE" id="PS51635"/>
    </source>
</evidence>
<keyword evidence="2" id="KW-0378">Hydrolase</keyword>
<evidence type="ECO:0000313" key="7">
    <source>
        <dbReference type="Proteomes" id="UP000295023"/>
    </source>
</evidence>
<evidence type="ECO:0000256" key="4">
    <source>
        <dbReference type="SAM" id="Phobius"/>
    </source>
</evidence>
<keyword evidence="7" id="KW-1185">Reference proteome</keyword>
<feature type="region of interest" description="Disordered" evidence="3">
    <location>
        <begin position="1"/>
        <end position="20"/>
    </location>
</feature>
<protein>
    <recommendedName>
        <fullName evidence="5">PNPLA domain-containing protein</fullName>
    </recommendedName>
</protein>
<dbReference type="RefSeq" id="WP_132287600.1">
    <property type="nucleotide sequence ID" value="NZ_SKBM01000007.1"/>
</dbReference>